<dbReference type="Pfam" id="PF13454">
    <property type="entry name" value="NAD_binding_9"/>
    <property type="match status" value="1"/>
</dbReference>
<dbReference type="InterPro" id="IPR038732">
    <property type="entry name" value="HpyO/CreE_NAD-binding"/>
</dbReference>
<dbReference type="PANTHER" id="PTHR40254:SF1">
    <property type="entry name" value="BLR0577 PROTEIN"/>
    <property type="match status" value="1"/>
</dbReference>
<dbReference type="Proteomes" id="UP000486534">
    <property type="component" value="Unassembled WGS sequence"/>
</dbReference>
<dbReference type="InterPro" id="IPR052189">
    <property type="entry name" value="L-asp_N-monooxygenase_NS-form"/>
</dbReference>
<evidence type="ECO:0000313" key="3">
    <source>
        <dbReference type="Proteomes" id="UP000486534"/>
    </source>
</evidence>
<dbReference type="PANTHER" id="PTHR40254">
    <property type="entry name" value="BLR0577 PROTEIN"/>
    <property type="match status" value="1"/>
</dbReference>
<accession>A0A7X1PM11</accession>
<dbReference type="RefSeq" id="WP_152898067.1">
    <property type="nucleotide sequence ID" value="NZ_WHUV01000002.1"/>
</dbReference>
<sequence length="631" mass="70013">MTTRPQIIAVVGTGPRGVLLLERLIAQLKQQVLQQPVELHAIDACELGCGKVWRTDQPDCLVMDNSVDEMTLYSTEADVDKACAGQGPSFASWLARQPSADSSGITIGPVTYPPRRLYGRYLKFVYNSLSEGLPKHLSLKGHQATISGIEPQELGYHLILEDQESPLFAHSVVLCTGHATLVPDTRQQQIQAFADTHGLTYVAPVPAVDMQLDSIGSQHNVGILGLGLSFYDALMLLTEARGGHFTPDRENRLHYRRSGREPELIVAGSRTGVPIPVRGLQQRPPGWRYVPRLFTEQQAHMLRERAPLDFRQDVQPWINAEINLVYFETLLRQCGAPDTRIHAFAENVRSRIHDGAGLLQALGEQRAADGLGRYPLLDLQRLANPFAHQQFDSPADFQDRLLQHVRQDLQRALQGNVDNPLKAALETLRDTRAIQRITVDFCGLTAQSHRQFIDTDSQPLSFLSAGTPLYRSQQLLALIDAGLLRIVGPGTVLEMESAAGRFNLHSPAVSGSSVQLDALIDARLPKINIHRDYSPLTRQLLNRGVWSSRKNLAGATAFDTGGVNVEPDAYRPLSPEGQVWNRLHVLGLPTEHTRWFMQVGIVRPGQEKSGLGQDCERVVKQLCKDLHETSR</sequence>
<gene>
    <name evidence="2" type="ORF">GDH07_15235</name>
</gene>
<dbReference type="EMBL" id="WHUV01000002">
    <property type="protein sequence ID" value="MQA54669.1"/>
    <property type="molecule type" value="Genomic_DNA"/>
</dbReference>
<organism evidence="2 3">
    <name type="scientific">Pseudomonas piscis</name>
    <dbReference type="NCBI Taxonomy" id="2614538"/>
    <lineage>
        <taxon>Bacteria</taxon>
        <taxon>Pseudomonadati</taxon>
        <taxon>Pseudomonadota</taxon>
        <taxon>Gammaproteobacteria</taxon>
        <taxon>Pseudomonadales</taxon>
        <taxon>Pseudomonadaceae</taxon>
        <taxon>Pseudomonas</taxon>
    </lineage>
</organism>
<name>A0A7X1PM11_9PSED</name>
<evidence type="ECO:0000313" key="2">
    <source>
        <dbReference type="EMBL" id="MQA54669.1"/>
    </source>
</evidence>
<feature type="domain" description="FAD-dependent urate hydroxylase HpyO/Asp monooxygenase CreE-like FAD/NAD(P)-binding" evidence="1">
    <location>
        <begin position="9"/>
        <end position="178"/>
    </location>
</feature>
<evidence type="ECO:0000259" key="1">
    <source>
        <dbReference type="Pfam" id="PF13454"/>
    </source>
</evidence>
<comment type="caution">
    <text evidence="2">The sequence shown here is derived from an EMBL/GenBank/DDBJ whole genome shotgun (WGS) entry which is preliminary data.</text>
</comment>
<protein>
    <recommendedName>
        <fullName evidence="1">FAD-dependent urate hydroxylase HpyO/Asp monooxygenase CreE-like FAD/NAD(P)-binding domain-containing protein</fullName>
    </recommendedName>
</protein>
<reference evidence="2 3" key="1">
    <citation type="submission" date="2019-10" db="EMBL/GenBank/DDBJ databases">
        <title>Pseudomonas dajingensis sp. nov., isolated from the profound head ulcers of farmed Murray cod (Maccullochella peelii peelii).</title>
        <authorList>
            <person name="Liu Y."/>
        </authorList>
    </citation>
    <scope>NUCLEOTIDE SEQUENCE [LARGE SCALE GENOMIC DNA]</scope>
    <source>
        <strain evidence="2 3">MC042</strain>
    </source>
</reference>
<proteinExistence type="predicted"/>
<dbReference type="AlphaFoldDB" id="A0A7X1PM11"/>